<gene>
    <name evidence="2" type="ORF">SAMN02745117_02031</name>
</gene>
<evidence type="ECO:0000313" key="2">
    <source>
        <dbReference type="EMBL" id="SHF48057.1"/>
    </source>
</evidence>
<feature type="transmembrane region" description="Helical" evidence="1">
    <location>
        <begin position="9"/>
        <end position="30"/>
    </location>
</feature>
<feature type="transmembrane region" description="Helical" evidence="1">
    <location>
        <begin position="170"/>
        <end position="188"/>
    </location>
</feature>
<protein>
    <recommendedName>
        <fullName evidence="4">Glycosyltransferase RgtA/B/C/D-like domain-containing protein</fullName>
    </recommendedName>
</protein>
<feature type="transmembrane region" description="Helical" evidence="1">
    <location>
        <begin position="377"/>
        <end position="399"/>
    </location>
</feature>
<keyword evidence="1" id="KW-0472">Membrane</keyword>
<keyword evidence="1" id="KW-1133">Transmembrane helix</keyword>
<proteinExistence type="predicted"/>
<name>A0A1M5C0C0_9BURK</name>
<feature type="transmembrane region" description="Helical" evidence="1">
    <location>
        <begin position="241"/>
        <end position="258"/>
    </location>
</feature>
<reference evidence="2 3" key="1">
    <citation type="submission" date="2016-11" db="EMBL/GenBank/DDBJ databases">
        <authorList>
            <person name="Jaros S."/>
            <person name="Januszkiewicz K."/>
            <person name="Wedrychowicz H."/>
        </authorList>
    </citation>
    <scope>NUCLEOTIDE SEQUENCE [LARGE SCALE GENOMIC DNA]</scope>
    <source>
        <strain evidence="2 3">DSM 16112</strain>
    </source>
</reference>
<sequence>MNFIKKIDGLYCLLIIYLFFSLSTVLLWSYKGEKKVTGDEPHYLIMANGIYKYKTLEQTKPYREEFRTRDVYEFGLAPWDAEPSGDNAHSVMENNGLFNIHNIGLPILVGLPFVFGGILGAKIFLIIFSSLIVLIAWKISGIYSSNKRNRILAVAASTIALPFIPASNQVFPDIIAGIAALTGLYWFLTIKYNRPAAIEFLFIAAIVFMPWLQIKFAATCALIVCSLVLKIYIETKNFKKISLIIFSMAASLLLLAFYNNHAFGKISGPYSDGALELSKTSLMVLLGLFLDQNHGFVLANPVNFIGVIAIGWMFKSNRIFALLWGGVFLSLLVPNSLHPNWYGGLSFSGRFAWAASVVFTIPTIFGLLKIANQKNNLFLLLTSLGVILQFYFFILYALISVDTYNKSADVWIGNYSIFHFPFDLWMPALYNSRWAFEYLPNIGFSLFFVFLLISGFFHFNKKVFYLFLIFVFSCGILESSKDKKLVFYPKEMPHETGRVNGSGRLAEEGYDLSGFIHYGPPLLIRNGSYEVTLSYKSSADDSDEVGRFDVYSQKSHSIINQEVMNGTQGVEKKLTMKFRVDQAGKDFIEFRTNWNGSSRVEILEITFSY</sequence>
<feature type="transmembrane region" description="Helical" evidence="1">
    <location>
        <begin position="351"/>
        <end position="370"/>
    </location>
</feature>
<feature type="transmembrane region" description="Helical" evidence="1">
    <location>
        <begin position="296"/>
        <end position="314"/>
    </location>
</feature>
<dbReference type="STRING" id="1122156.SAMN02745117_02031"/>
<feature type="transmembrane region" description="Helical" evidence="1">
    <location>
        <begin position="321"/>
        <end position="339"/>
    </location>
</feature>
<feature type="transmembrane region" description="Helical" evidence="1">
    <location>
        <begin position="463"/>
        <end position="480"/>
    </location>
</feature>
<evidence type="ECO:0000256" key="1">
    <source>
        <dbReference type="SAM" id="Phobius"/>
    </source>
</evidence>
<feature type="transmembrane region" description="Helical" evidence="1">
    <location>
        <begin position="113"/>
        <end position="137"/>
    </location>
</feature>
<feature type="transmembrane region" description="Helical" evidence="1">
    <location>
        <begin position="200"/>
        <end position="229"/>
    </location>
</feature>
<keyword evidence="1" id="KW-0812">Transmembrane</keyword>
<dbReference type="EMBL" id="FQUZ01000024">
    <property type="protein sequence ID" value="SHF48057.1"/>
    <property type="molecule type" value="Genomic_DNA"/>
</dbReference>
<dbReference type="Proteomes" id="UP000184327">
    <property type="component" value="Unassembled WGS sequence"/>
</dbReference>
<evidence type="ECO:0000313" key="3">
    <source>
        <dbReference type="Proteomes" id="UP000184327"/>
    </source>
</evidence>
<feature type="transmembrane region" description="Helical" evidence="1">
    <location>
        <begin position="438"/>
        <end position="457"/>
    </location>
</feature>
<evidence type="ECO:0008006" key="4">
    <source>
        <dbReference type="Google" id="ProtNLM"/>
    </source>
</evidence>
<keyword evidence="3" id="KW-1185">Reference proteome</keyword>
<organism evidence="2 3">
    <name type="scientific">Lampropedia hyalina DSM 16112</name>
    <dbReference type="NCBI Taxonomy" id="1122156"/>
    <lineage>
        <taxon>Bacteria</taxon>
        <taxon>Pseudomonadati</taxon>
        <taxon>Pseudomonadota</taxon>
        <taxon>Betaproteobacteria</taxon>
        <taxon>Burkholderiales</taxon>
        <taxon>Comamonadaceae</taxon>
        <taxon>Lampropedia</taxon>
    </lineage>
</organism>
<dbReference type="AlphaFoldDB" id="A0A1M5C0C0"/>
<accession>A0A1M5C0C0</accession>